<name>A0A9P0CIH7_9CUCU</name>
<feature type="region of interest" description="Disordered" evidence="1">
    <location>
        <begin position="1"/>
        <end position="47"/>
    </location>
</feature>
<evidence type="ECO:0000313" key="3">
    <source>
        <dbReference type="Proteomes" id="UP001153636"/>
    </source>
</evidence>
<dbReference type="EMBL" id="OV651813">
    <property type="protein sequence ID" value="CAH1098696.1"/>
    <property type="molecule type" value="Genomic_DNA"/>
</dbReference>
<feature type="compositionally biased region" description="Basic and acidic residues" evidence="1">
    <location>
        <begin position="7"/>
        <end position="16"/>
    </location>
</feature>
<sequence>MVFFLRQSEETQRKESQSINLDYTDDDEVMSSPANPTIPPTPKMSITNRKPATLIAPKSMKIGQTTGKQSHTDKAIQELRELSEKLDTPADDNNNNEFNYFGKFIACHLQTFSEHLALESMAFIQSYLIQQRLKNNTKNSQQIVYREESILYSAANSYEYSDYITI</sequence>
<protein>
    <submittedName>
        <fullName evidence="2">Uncharacterized protein</fullName>
    </submittedName>
</protein>
<dbReference type="Proteomes" id="UP001153636">
    <property type="component" value="Chromosome 1"/>
</dbReference>
<gene>
    <name evidence="2" type="ORF">PSYICH_LOCUS1147</name>
</gene>
<keyword evidence="3" id="KW-1185">Reference proteome</keyword>
<dbReference type="OrthoDB" id="8190343at2759"/>
<evidence type="ECO:0000256" key="1">
    <source>
        <dbReference type="SAM" id="MobiDB-lite"/>
    </source>
</evidence>
<proteinExistence type="predicted"/>
<dbReference type="AlphaFoldDB" id="A0A9P0CIH7"/>
<organism evidence="2 3">
    <name type="scientific">Psylliodes chrysocephalus</name>
    <dbReference type="NCBI Taxonomy" id="3402493"/>
    <lineage>
        <taxon>Eukaryota</taxon>
        <taxon>Metazoa</taxon>
        <taxon>Ecdysozoa</taxon>
        <taxon>Arthropoda</taxon>
        <taxon>Hexapoda</taxon>
        <taxon>Insecta</taxon>
        <taxon>Pterygota</taxon>
        <taxon>Neoptera</taxon>
        <taxon>Endopterygota</taxon>
        <taxon>Coleoptera</taxon>
        <taxon>Polyphaga</taxon>
        <taxon>Cucujiformia</taxon>
        <taxon>Chrysomeloidea</taxon>
        <taxon>Chrysomelidae</taxon>
        <taxon>Galerucinae</taxon>
        <taxon>Alticini</taxon>
        <taxon>Psylliodes</taxon>
    </lineage>
</organism>
<reference evidence="2" key="1">
    <citation type="submission" date="2022-01" db="EMBL/GenBank/DDBJ databases">
        <authorList>
            <person name="King R."/>
        </authorList>
    </citation>
    <scope>NUCLEOTIDE SEQUENCE</scope>
</reference>
<evidence type="ECO:0000313" key="2">
    <source>
        <dbReference type="EMBL" id="CAH1098696.1"/>
    </source>
</evidence>
<accession>A0A9P0CIH7</accession>